<dbReference type="InParanoid" id="A0A1B7MFM1"/>
<accession>A0A1B7MFM1</accession>
<feature type="non-terminal residue" evidence="2">
    <location>
        <position position="1"/>
    </location>
</feature>
<proteinExistence type="predicted"/>
<dbReference type="PANTHER" id="PTHR12203:SF118">
    <property type="entry name" value="BETA-1,2-XYLOSYLTRANSFERASE 1"/>
    <property type="match status" value="1"/>
</dbReference>
<name>A0A1B7MFM1_9AGAM</name>
<reference evidence="2 3" key="1">
    <citation type="submission" date="2016-06" db="EMBL/GenBank/DDBJ databases">
        <title>Comparative genomics of the ectomycorrhizal sister species Rhizopogon vinicolor and Rhizopogon vesiculosus (Basidiomycota: Boletales) reveals a divergence of the mating type B locus.</title>
        <authorList>
            <consortium name="DOE Joint Genome Institute"/>
            <person name="Mujic A.B."/>
            <person name="Kuo A."/>
            <person name="Tritt A."/>
            <person name="Lipzen A."/>
            <person name="Chen C."/>
            <person name="Johnson J."/>
            <person name="Sharma A."/>
            <person name="Barry K."/>
            <person name="Grigoriev I.V."/>
            <person name="Spatafora J.W."/>
        </authorList>
    </citation>
    <scope>NUCLEOTIDE SEQUENCE [LARGE SCALE GENOMIC DNA]</scope>
    <source>
        <strain evidence="2 3">AM-OR11-026</strain>
    </source>
</reference>
<dbReference type="InterPro" id="IPR051091">
    <property type="entry name" value="O-Glucosyltr/Glycosyltrsf_90"/>
</dbReference>
<dbReference type="Proteomes" id="UP000092154">
    <property type="component" value="Unassembled WGS sequence"/>
</dbReference>
<dbReference type="PANTHER" id="PTHR12203">
    <property type="entry name" value="KDEL LYS-ASP-GLU-LEU CONTAINING - RELATED"/>
    <property type="match status" value="1"/>
</dbReference>
<organism evidence="2 3">
    <name type="scientific">Rhizopogon vinicolor AM-OR11-026</name>
    <dbReference type="NCBI Taxonomy" id="1314800"/>
    <lineage>
        <taxon>Eukaryota</taxon>
        <taxon>Fungi</taxon>
        <taxon>Dikarya</taxon>
        <taxon>Basidiomycota</taxon>
        <taxon>Agaricomycotina</taxon>
        <taxon>Agaricomycetes</taxon>
        <taxon>Agaricomycetidae</taxon>
        <taxon>Boletales</taxon>
        <taxon>Suillineae</taxon>
        <taxon>Rhizopogonaceae</taxon>
        <taxon>Rhizopogon</taxon>
    </lineage>
</organism>
<feature type="non-terminal residue" evidence="2">
    <location>
        <position position="165"/>
    </location>
</feature>
<protein>
    <recommendedName>
        <fullName evidence="1">Glycosyl transferase CAP10 domain-containing protein</fullName>
    </recommendedName>
</protein>
<sequence length="165" mass="18544">VPQFSFCSTRLHADIRVPQPDSWMSDEGSGRGRKTLWRAMNMGMHHAEHRTWRDALSDRLMDMAQRPKGSVGFLLSDAGCEGGRDGERVTVDGNGCSSQFKRLMITNALIFKSTIYPECFTDRLAPWVNYFPIQNACSDLYDALVFFRGDLAVRGACEELMAKVA</sequence>
<dbReference type="AlphaFoldDB" id="A0A1B7MFM1"/>
<gene>
    <name evidence="2" type="ORF">K503DRAFT_664223</name>
</gene>
<feature type="domain" description="Glycosyl transferase CAP10" evidence="1">
    <location>
        <begin position="89"/>
        <end position="148"/>
    </location>
</feature>
<dbReference type="Pfam" id="PF05686">
    <property type="entry name" value="Glyco_transf_90"/>
    <property type="match status" value="1"/>
</dbReference>
<evidence type="ECO:0000313" key="2">
    <source>
        <dbReference type="EMBL" id="OAX31390.1"/>
    </source>
</evidence>
<evidence type="ECO:0000313" key="3">
    <source>
        <dbReference type="Proteomes" id="UP000092154"/>
    </source>
</evidence>
<dbReference type="InterPro" id="IPR006598">
    <property type="entry name" value="CAP10"/>
</dbReference>
<dbReference type="EMBL" id="KV449424">
    <property type="protein sequence ID" value="OAX31390.1"/>
    <property type="molecule type" value="Genomic_DNA"/>
</dbReference>
<keyword evidence="3" id="KW-1185">Reference proteome</keyword>
<dbReference type="OrthoDB" id="5152223at2759"/>
<evidence type="ECO:0000259" key="1">
    <source>
        <dbReference type="Pfam" id="PF05686"/>
    </source>
</evidence>